<protein>
    <submittedName>
        <fullName evidence="1">Peptidase family M3 protein</fullName>
        <ecNumber evidence="1">3.4.24.59</ecNumber>
    </submittedName>
</protein>
<feature type="non-terminal residue" evidence="1">
    <location>
        <position position="89"/>
    </location>
</feature>
<sequence>DRYLRLLTEEATLAAGIAERQETPQSTEGFLVSTDVLLASGVPASLLAQLQGEKRSFFSPRRRPFCRRGGSGGDQVLVAAHSELAHVIL</sequence>
<dbReference type="EC" id="3.4.24.59" evidence="1"/>
<organism evidence="1 2">
    <name type="scientific">Toxoplasma gondii FOU</name>
    <dbReference type="NCBI Taxonomy" id="943167"/>
    <lineage>
        <taxon>Eukaryota</taxon>
        <taxon>Sar</taxon>
        <taxon>Alveolata</taxon>
        <taxon>Apicomplexa</taxon>
        <taxon>Conoidasida</taxon>
        <taxon>Coccidia</taxon>
        <taxon>Eucoccidiorida</taxon>
        <taxon>Eimeriorina</taxon>
        <taxon>Sarcocystidae</taxon>
        <taxon>Toxoplasma</taxon>
    </lineage>
</organism>
<keyword evidence="1" id="KW-0378">Hydrolase</keyword>
<dbReference type="Proteomes" id="UP000028838">
    <property type="component" value="Unassembled WGS sequence"/>
</dbReference>
<feature type="non-terminal residue" evidence="1">
    <location>
        <position position="1"/>
    </location>
</feature>
<evidence type="ECO:0000313" key="1">
    <source>
        <dbReference type="EMBL" id="KFG50220.1"/>
    </source>
</evidence>
<reference evidence="1 2" key="1">
    <citation type="submission" date="2014-07" db="EMBL/GenBank/DDBJ databases">
        <authorList>
            <person name="Sibley D."/>
            <person name="Venepally P."/>
            <person name="Karamycheva S."/>
            <person name="Hadjithomas M."/>
            <person name="Khan A."/>
            <person name="Brunk B."/>
            <person name="Roos D."/>
            <person name="Caler E."/>
            <person name="Lorenzi H."/>
        </authorList>
    </citation>
    <scope>NUCLEOTIDE SEQUENCE [LARGE SCALE GENOMIC DNA]</scope>
    <source>
        <strain evidence="1 2">FOU</strain>
    </source>
</reference>
<dbReference type="VEuPathDB" id="ToxoDB:TGFOU_272670B"/>
<dbReference type="GO" id="GO:0004222">
    <property type="term" value="F:metalloendopeptidase activity"/>
    <property type="evidence" value="ECO:0007669"/>
    <property type="project" value="UniProtKB-EC"/>
</dbReference>
<gene>
    <name evidence="1" type="ORF">TGFOU_272670B</name>
</gene>
<dbReference type="EMBL" id="AEYH02001477">
    <property type="protein sequence ID" value="KFG50220.1"/>
    <property type="molecule type" value="Genomic_DNA"/>
</dbReference>
<proteinExistence type="predicted"/>
<comment type="caution">
    <text evidence="1">The sequence shown here is derived from an EMBL/GenBank/DDBJ whole genome shotgun (WGS) entry which is preliminary data.</text>
</comment>
<accession>A0A086L0Q2</accession>
<evidence type="ECO:0000313" key="2">
    <source>
        <dbReference type="Proteomes" id="UP000028838"/>
    </source>
</evidence>
<name>A0A086L0Q2_TOXGO</name>
<dbReference type="AlphaFoldDB" id="A0A086L0Q2"/>